<evidence type="ECO:0000259" key="3">
    <source>
        <dbReference type="Pfam" id="PF00963"/>
    </source>
</evidence>
<dbReference type="InterPro" id="IPR008965">
    <property type="entry name" value="CBM2/CBM3_carb-bd_dom_sf"/>
</dbReference>
<dbReference type="EMBL" id="PPUZ01000040">
    <property type="protein sequence ID" value="RZM78282.1"/>
    <property type="molecule type" value="Genomic_DNA"/>
</dbReference>
<evidence type="ECO:0000256" key="2">
    <source>
        <dbReference type="SAM" id="SignalP"/>
    </source>
</evidence>
<keyword evidence="1" id="KW-1133">Transmembrane helix</keyword>
<dbReference type="SUPFAM" id="SSF49384">
    <property type="entry name" value="Carbohydrate-binding domain"/>
    <property type="match status" value="1"/>
</dbReference>
<dbReference type="GO" id="GO:0030246">
    <property type="term" value="F:carbohydrate binding"/>
    <property type="evidence" value="ECO:0007669"/>
    <property type="project" value="InterPro"/>
</dbReference>
<gene>
    <name evidence="4" type="ORF">C3B51_15450</name>
</gene>
<dbReference type="Proteomes" id="UP000292345">
    <property type="component" value="Unassembled WGS sequence"/>
</dbReference>
<keyword evidence="2" id="KW-0732">Signal</keyword>
<dbReference type="AlphaFoldDB" id="A0A4Q7E7D2"/>
<name>A0A4Q7E7D2_9GAMM</name>
<dbReference type="Gene3D" id="2.60.40.680">
    <property type="match status" value="1"/>
</dbReference>
<feature type="signal peptide" evidence="2">
    <location>
        <begin position="1"/>
        <end position="22"/>
    </location>
</feature>
<protein>
    <recommendedName>
        <fullName evidence="3">Cohesin domain-containing protein</fullName>
    </recommendedName>
</protein>
<organism evidence="4 5">
    <name type="scientific">Pseudoalteromonas rubra</name>
    <dbReference type="NCBI Taxonomy" id="43658"/>
    <lineage>
        <taxon>Bacteria</taxon>
        <taxon>Pseudomonadati</taxon>
        <taxon>Pseudomonadota</taxon>
        <taxon>Gammaproteobacteria</taxon>
        <taxon>Alteromonadales</taxon>
        <taxon>Pseudoalteromonadaceae</taxon>
        <taxon>Pseudoalteromonas</taxon>
    </lineage>
</organism>
<dbReference type="Pfam" id="PF00963">
    <property type="entry name" value="Cohesin"/>
    <property type="match status" value="1"/>
</dbReference>
<reference evidence="4 5" key="1">
    <citation type="submission" date="2018-01" db="EMBL/GenBank/DDBJ databases">
        <title>Co-occurrence of chitin degradation, pigmentation and bioactivity in marine Pseudoalteromonas.</title>
        <authorList>
            <person name="Paulsen S."/>
            <person name="Gram L."/>
            <person name="Machado H."/>
        </authorList>
    </citation>
    <scope>NUCLEOTIDE SEQUENCE [LARGE SCALE GENOMIC DNA]</scope>
    <source>
        <strain evidence="4 5">S1946</strain>
    </source>
</reference>
<evidence type="ECO:0000256" key="1">
    <source>
        <dbReference type="SAM" id="Phobius"/>
    </source>
</evidence>
<accession>A0A4Q7E7D2</accession>
<sequence length="217" mass="23831">MEQKMNYIVCIATLLFSLSAFAEQGRIYLSTSDPQIKTGSEFYVDVMVENLPEVYGMQLTLTYDAKSITFVDQNTKAKGAQLEQGNFLDEKHLYTLRNQADTQTGQIQYIASQVAPAKSAAGNGRIARLYFSAPDTASRTELAITLAEFGTRSGEKYTYTSQAPLSISFANNYQIQSKPGAGLPLWVLGLVTALLLIILCLCLLRRPPAAKHTDQSA</sequence>
<feature type="transmembrane region" description="Helical" evidence="1">
    <location>
        <begin position="183"/>
        <end position="204"/>
    </location>
</feature>
<keyword evidence="1" id="KW-0812">Transmembrane</keyword>
<dbReference type="InterPro" id="IPR002102">
    <property type="entry name" value="Cohesin_dom"/>
</dbReference>
<keyword evidence="1" id="KW-0472">Membrane</keyword>
<proteinExistence type="predicted"/>
<dbReference type="CDD" id="cd08547">
    <property type="entry name" value="Type_II_cohesin"/>
    <property type="match status" value="1"/>
</dbReference>
<evidence type="ECO:0000313" key="5">
    <source>
        <dbReference type="Proteomes" id="UP000292345"/>
    </source>
</evidence>
<comment type="caution">
    <text evidence="4">The sequence shown here is derived from an EMBL/GenBank/DDBJ whole genome shotgun (WGS) entry which is preliminary data.</text>
</comment>
<feature type="domain" description="Cohesin" evidence="3">
    <location>
        <begin position="37"/>
        <end position="151"/>
    </location>
</feature>
<evidence type="ECO:0000313" key="4">
    <source>
        <dbReference type="EMBL" id="RZM78282.1"/>
    </source>
</evidence>
<feature type="chain" id="PRO_5020233688" description="Cohesin domain-containing protein" evidence="2">
    <location>
        <begin position="23"/>
        <end position="217"/>
    </location>
</feature>
<dbReference type="GO" id="GO:0000272">
    <property type="term" value="P:polysaccharide catabolic process"/>
    <property type="evidence" value="ECO:0007669"/>
    <property type="project" value="InterPro"/>
</dbReference>